<protein>
    <submittedName>
        <fullName evidence="1">Uncharacterized protein</fullName>
    </submittedName>
</protein>
<sequence>MKPNLQDMSQRTV</sequence>
<organism evidence="1 2">
    <name type="scientific">Gossypium arboreum</name>
    <name type="common">Tree cotton</name>
    <name type="synonym">Gossypium nanking</name>
    <dbReference type="NCBI Taxonomy" id="29729"/>
    <lineage>
        <taxon>Eukaryota</taxon>
        <taxon>Viridiplantae</taxon>
        <taxon>Streptophyta</taxon>
        <taxon>Embryophyta</taxon>
        <taxon>Tracheophyta</taxon>
        <taxon>Spermatophyta</taxon>
        <taxon>Magnoliopsida</taxon>
        <taxon>eudicotyledons</taxon>
        <taxon>Gunneridae</taxon>
        <taxon>Pentapetalae</taxon>
        <taxon>rosids</taxon>
        <taxon>malvids</taxon>
        <taxon>Malvales</taxon>
        <taxon>Malvaceae</taxon>
        <taxon>Malvoideae</taxon>
        <taxon>Gossypium</taxon>
    </lineage>
</organism>
<dbReference type="EMBL" id="JRRC01437182">
    <property type="protein sequence ID" value="KHG05787.1"/>
    <property type="molecule type" value="Genomic_DNA"/>
</dbReference>
<name>A0A0B0MZN7_GOSAR</name>
<gene>
    <name evidence="1" type="ORF">F383_30330</name>
</gene>
<accession>A0A0B0MZN7</accession>
<reference evidence="2" key="1">
    <citation type="submission" date="2014-09" db="EMBL/GenBank/DDBJ databases">
        <authorList>
            <person name="Mudge J."/>
            <person name="Ramaraj T."/>
            <person name="Lindquist I.E."/>
            <person name="Bharti A.K."/>
            <person name="Sundararajan A."/>
            <person name="Cameron C.T."/>
            <person name="Woodward J.E."/>
            <person name="May G.D."/>
            <person name="Brubaker C."/>
            <person name="Broadhvest J."/>
            <person name="Wilkins T.A."/>
        </authorList>
    </citation>
    <scope>NUCLEOTIDE SEQUENCE</scope>
    <source>
        <strain evidence="2">cv. AKA8401</strain>
    </source>
</reference>
<proteinExistence type="predicted"/>
<evidence type="ECO:0000313" key="2">
    <source>
        <dbReference type="Proteomes" id="UP000032142"/>
    </source>
</evidence>
<dbReference type="Proteomes" id="UP000032142">
    <property type="component" value="Unassembled WGS sequence"/>
</dbReference>
<comment type="caution">
    <text evidence="1">The sequence shown here is derived from an EMBL/GenBank/DDBJ whole genome shotgun (WGS) entry which is preliminary data.</text>
</comment>
<evidence type="ECO:0000313" key="1">
    <source>
        <dbReference type="EMBL" id="KHG05787.1"/>
    </source>
</evidence>
<keyword evidence="2" id="KW-1185">Reference proteome</keyword>